<dbReference type="InterPro" id="IPR012337">
    <property type="entry name" value="RNaseH-like_sf"/>
</dbReference>
<sequence length="58" mass="6940">MDIEWLQRDLGLYVVNMFDTGQAARVLNCARFSLAYLLQQYCDVDADKQYQMADWRMR</sequence>
<dbReference type="GO" id="GO:0071038">
    <property type="term" value="P:TRAMP-dependent tRNA surveillance pathway"/>
    <property type="evidence" value="ECO:0007669"/>
    <property type="project" value="TreeGrafter"/>
</dbReference>
<dbReference type="GO" id="GO:0071040">
    <property type="term" value="P:nuclear polyadenylation-dependent antisense transcript catabolic process"/>
    <property type="evidence" value="ECO:0007669"/>
    <property type="project" value="TreeGrafter"/>
</dbReference>
<evidence type="ECO:0000313" key="2">
    <source>
        <dbReference type="EMBL" id="KAH3824826.1"/>
    </source>
</evidence>
<dbReference type="GO" id="GO:0000175">
    <property type="term" value="F:3'-5'-RNA exonuclease activity"/>
    <property type="evidence" value="ECO:0007669"/>
    <property type="project" value="InterPro"/>
</dbReference>
<feature type="domain" description="3'-5' exonuclease" evidence="1">
    <location>
        <begin position="1"/>
        <end position="57"/>
    </location>
</feature>
<proteinExistence type="predicted"/>
<accession>A0A9D4JUQ0</accession>
<name>A0A9D4JUQ0_DREPO</name>
<dbReference type="Gene3D" id="3.30.420.10">
    <property type="entry name" value="Ribonuclease H-like superfamily/Ribonuclease H"/>
    <property type="match status" value="1"/>
</dbReference>
<dbReference type="InterPro" id="IPR002562">
    <property type="entry name" value="3'-5'_exonuclease_dom"/>
</dbReference>
<dbReference type="GO" id="GO:0000467">
    <property type="term" value="P:exonucleolytic trimming to generate mature 3'-end of 5.8S rRNA from tricistronic rRNA transcript (SSU-rRNA, 5.8S rRNA, LSU-rRNA)"/>
    <property type="evidence" value="ECO:0007669"/>
    <property type="project" value="InterPro"/>
</dbReference>
<dbReference type="InterPro" id="IPR045092">
    <property type="entry name" value="Rrp6-like"/>
</dbReference>
<dbReference type="EMBL" id="JAIWYP010000005">
    <property type="protein sequence ID" value="KAH3824826.1"/>
    <property type="molecule type" value="Genomic_DNA"/>
</dbReference>
<dbReference type="GO" id="GO:0071039">
    <property type="term" value="P:nuclear polyadenylation-dependent CUT catabolic process"/>
    <property type="evidence" value="ECO:0007669"/>
    <property type="project" value="TreeGrafter"/>
</dbReference>
<dbReference type="GO" id="GO:0000176">
    <property type="term" value="C:nuclear exosome (RNase complex)"/>
    <property type="evidence" value="ECO:0007669"/>
    <property type="project" value="TreeGrafter"/>
</dbReference>
<dbReference type="GO" id="GO:0071051">
    <property type="term" value="P:poly(A)-dependent snoRNA 3'-end processing"/>
    <property type="evidence" value="ECO:0007669"/>
    <property type="project" value="TreeGrafter"/>
</dbReference>
<dbReference type="GO" id="GO:0071037">
    <property type="term" value="P:nuclear polyadenylation-dependent snRNA catabolic process"/>
    <property type="evidence" value="ECO:0007669"/>
    <property type="project" value="TreeGrafter"/>
</dbReference>
<dbReference type="GO" id="GO:0003727">
    <property type="term" value="F:single-stranded RNA binding"/>
    <property type="evidence" value="ECO:0007669"/>
    <property type="project" value="TreeGrafter"/>
</dbReference>
<reference evidence="2" key="2">
    <citation type="submission" date="2020-11" db="EMBL/GenBank/DDBJ databases">
        <authorList>
            <person name="McCartney M.A."/>
            <person name="Auch B."/>
            <person name="Kono T."/>
            <person name="Mallez S."/>
            <person name="Becker A."/>
            <person name="Gohl D.M."/>
            <person name="Silverstein K.A.T."/>
            <person name="Koren S."/>
            <person name="Bechman K.B."/>
            <person name="Herman A."/>
            <person name="Abrahante J.E."/>
            <person name="Garbe J."/>
        </authorList>
    </citation>
    <scope>NUCLEOTIDE SEQUENCE</scope>
    <source>
        <strain evidence="2">Duluth1</strain>
        <tissue evidence="2">Whole animal</tissue>
    </source>
</reference>
<organism evidence="2 3">
    <name type="scientific">Dreissena polymorpha</name>
    <name type="common">Zebra mussel</name>
    <name type="synonym">Mytilus polymorpha</name>
    <dbReference type="NCBI Taxonomy" id="45954"/>
    <lineage>
        <taxon>Eukaryota</taxon>
        <taxon>Metazoa</taxon>
        <taxon>Spiralia</taxon>
        <taxon>Lophotrochozoa</taxon>
        <taxon>Mollusca</taxon>
        <taxon>Bivalvia</taxon>
        <taxon>Autobranchia</taxon>
        <taxon>Heteroconchia</taxon>
        <taxon>Euheterodonta</taxon>
        <taxon>Imparidentia</taxon>
        <taxon>Neoheterodontei</taxon>
        <taxon>Myida</taxon>
        <taxon>Dreissenoidea</taxon>
        <taxon>Dreissenidae</taxon>
        <taxon>Dreissena</taxon>
    </lineage>
</organism>
<dbReference type="GO" id="GO:0071044">
    <property type="term" value="P:histone mRNA catabolic process"/>
    <property type="evidence" value="ECO:0007669"/>
    <property type="project" value="TreeGrafter"/>
</dbReference>
<dbReference type="GO" id="GO:0071036">
    <property type="term" value="P:nuclear polyadenylation-dependent snoRNA catabolic process"/>
    <property type="evidence" value="ECO:0007669"/>
    <property type="project" value="TreeGrafter"/>
</dbReference>
<dbReference type="InterPro" id="IPR036397">
    <property type="entry name" value="RNaseH_sf"/>
</dbReference>
<protein>
    <recommendedName>
        <fullName evidence="1">3'-5' exonuclease domain-containing protein</fullName>
    </recommendedName>
</protein>
<keyword evidence="3" id="KW-1185">Reference proteome</keyword>
<dbReference type="AlphaFoldDB" id="A0A9D4JUQ0"/>
<comment type="caution">
    <text evidence="2">The sequence shown here is derived from an EMBL/GenBank/DDBJ whole genome shotgun (WGS) entry which is preliminary data.</text>
</comment>
<dbReference type="SUPFAM" id="SSF53098">
    <property type="entry name" value="Ribonuclease H-like"/>
    <property type="match status" value="1"/>
</dbReference>
<dbReference type="GO" id="GO:0005730">
    <property type="term" value="C:nucleolus"/>
    <property type="evidence" value="ECO:0007669"/>
    <property type="project" value="TreeGrafter"/>
</dbReference>
<dbReference type="Proteomes" id="UP000828390">
    <property type="component" value="Unassembled WGS sequence"/>
</dbReference>
<dbReference type="Pfam" id="PF01612">
    <property type="entry name" value="DNA_pol_A_exo1"/>
    <property type="match status" value="1"/>
</dbReference>
<evidence type="ECO:0000259" key="1">
    <source>
        <dbReference type="Pfam" id="PF01612"/>
    </source>
</evidence>
<evidence type="ECO:0000313" key="3">
    <source>
        <dbReference type="Proteomes" id="UP000828390"/>
    </source>
</evidence>
<gene>
    <name evidence="2" type="ORF">DPMN_126679</name>
</gene>
<dbReference type="PANTHER" id="PTHR12124">
    <property type="entry name" value="POLYMYOSITIS/SCLERODERMA AUTOANTIGEN-RELATED"/>
    <property type="match status" value="1"/>
</dbReference>
<reference evidence="2" key="1">
    <citation type="journal article" date="2019" name="bioRxiv">
        <title>The Genome of the Zebra Mussel, Dreissena polymorpha: A Resource for Invasive Species Research.</title>
        <authorList>
            <person name="McCartney M.A."/>
            <person name="Auch B."/>
            <person name="Kono T."/>
            <person name="Mallez S."/>
            <person name="Zhang Y."/>
            <person name="Obille A."/>
            <person name="Becker A."/>
            <person name="Abrahante J.E."/>
            <person name="Garbe J."/>
            <person name="Badalamenti J.P."/>
            <person name="Herman A."/>
            <person name="Mangelson H."/>
            <person name="Liachko I."/>
            <person name="Sullivan S."/>
            <person name="Sone E.D."/>
            <person name="Koren S."/>
            <person name="Silverstein K.A.T."/>
            <person name="Beckman K.B."/>
            <person name="Gohl D.M."/>
        </authorList>
    </citation>
    <scope>NUCLEOTIDE SEQUENCE</scope>
    <source>
        <strain evidence="2">Duluth1</strain>
        <tissue evidence="2">Whole animal</tissue>
    </source>
</reference>
<dbReference type="GO" id="GO:0071035">
    <property type="term" value="P:nuclear polyadenylation-dependent rRNA catabolic process"/>
    <property type="evidence" value="ECO:0007669"/>
    <property type="project" value="TreeGrafter"/>
</dbReference>
<dbReference type="PANTHER" id="PTHR12124:SF47">
    <property type="entry name" value="EXOSOME COMPONENT 10"/>
    <property type="match status" value="1"/>
</dbReference>